<dbReference type="EMBL" id="MNCJ02000323">
    <property type="protein sequence ID" value="KAF5796870.1"/>
    <property type="molecule type" value="Genomic_DNA"/>
</dbReference>
<sequence length="47" mass="5257">MSVEILNSRQRCELGIESALRYEPETHASEINTVVHPGLYESGNRIG</sequence>
<name>A0A9K3II21_HELAN</name>
<reference evidence="1" key="2">
    <citation type="submission" date="2020-06" db="EMBL/GenBank/DDBJ databases">
        <title>Helianthus annuus Genome sequencing and assembly Release 2.</title>
        <authorList>
            <person name="Gouzy J."/>
            <person name="Langlade N."/>
            <person name="Munos S."/>
        </authorList>
    </citation>
    <scope>NUCLEOTIDE SEQUENCE</scope>
    <source>
        <tissue evidence="1">Leaves</tissue>
    </source>
</reference>
<accession>A0A9K3II21</accession>
<dbReference type="Proteomes" id="UP000215914">
    <property type="component" value="Unassembled WGS sequence"/>
</dbReference>
<proteinExistence type="predicted"/>
<dbReference type="AlphaFoldDB" id="A0A9K3II21"/>
<comment type="caution">
    <text evidence="1">The sequence shown here is derived from an EMBL/GenBank/DDBJ whole genome shotgun (WGS) entry which is preliminary data.</text>
</comment>
<gene>
    <name evidence="1" type="ORF">HanXRQr2_Chr08g0356941</name>
</gene>
<dbReference type="Gramene" id="mRNA:HanXRQr2_Chr08g0356941">
    <property type="protein sequence ID" value="mRNA:HanXRQr2_Chr08g0356941"/>
    <property type="gene ID" value="HanXRQr2_Chr08g0356941"/>
</dbReference>
<protein>
    <submittedName>
        <fullName evidence="1">Uncharacterized protein</fullName>
    </submittedName>
</protein>
<organism evidence="1 2">
    <name type="scientific">Helianthus annuus</name>
    <name type="common">Common sunflower</name>
    <dbReference type="NCBI Taxonomy" id="4232"/>
    <lineage>
        <taxon>Eukaryota</taxon>
        <taxon>Viridiplantae</taxon>
        <taxon>Streptophyta</taxon>
        <taxon>Embryophyta</taxon>
        <taxon>Tracheophyta</taxon>
        <taxon>Spermatophyta</taxon>
        <taxon>Magnoliopsida</taxon>
        <taxon>eudicotyledons</taxon>
        <taxon>Gunneridae</taxon>
        <taxon>Pentapetalae</taxon>
        <taxon>asterids</taxon>
        <taxon>campanulids</taxon>
        <taxon>Asterales</taxon>
        <taxon>Asteraceae</taxon>
        <taxon>Asteroideae</taxon>
        <taxon>Heliantheae alliance</taxon>
        <taxon>Heliantheae</taxon>
        <taxon>Helianthus</taxon>
    </lineage>
</organism>
<evidence type="ECO:0000313" key="1">
    <source>
        <dbReference type="EMBL" id="KAF5796870.1"/>
    </source>
</evidence>
<reference evidence="1" key="1">
    <citation type="journal article" date="2017" name="Nature">
        <title>The sunflower genome provides insights into oil metabolism, flowering and Asterid evolution.</title>
        <authorList>
            <person name="Badouin H."/>
            <person name="Gouzy J."/>
            <person name="Grassa C.J."/>
            <person name="Murat F."/>
            <person name="Staton S.E."/>
            <person name="Cottret L."/>
            <person name="Lelandais-Briere C."/>
            <person name="Owens G.L."/>
            <person name="Carrere S."/>
            <person name="Mayjonade B."/>
            <person name="Legrand L."/>
            <person name="Gill N."/>
            <person name="Kane N.C."/>
            <person name="Bowers J.E."/>
            <person name="Hubner S."/>
            <person name="Bellec A."/>
            <person name="Berard A."/>
            <person name="Berges H."/>
            <person name="Blanchet N."/>
            <person name="Boniface M.C."/>
            <person name="Brunel D."/>
            <person name="Catrice O."/>
            <person name="Chaidir N."/>
            <person name="Claudel C."/>
            <person name="Donnadieu C."/>
            <person name="Faraut T."/>
            <person name="Fievet G."/>
            <person name="Helmstetter N."/>
            <person name="King M."/>
            <person name="Knapp S.J."/>
            <person name="Lai Z."/>
            <person name="Le Paslier M.C."/>
            <person name="Lippi Y."/>
            <person name="Lorenzon L."/>
            <person name="Mandel J.R."/>
            <person name="Marage G."/>
            <person name="Marchand G."/>
            <person name="Marquand E."/>
            <person name="Bret-Mestries E."/>
            <person name="Morien E."/>
            <person name="Nambeesan S."/>
            <person name="Nguyen T."/>
            <person name="Pegot-Espagnet P."/>
            <person name="Pouilly N."/>
            <person name="Raftis F."/>
            <person name="Sallet E."/>
            <person name="Schiex T."/>
            <person name="Thomas J."/>
            <person name="Vandecasteele C."/>
            <person name="Vares D."/>
            <person name="Vear F."/>
            <person name="Vautrin S."/>
            <person name="Crespi M."/>
            <person name="Mangin B."/>
            <person name="Burke J.M."/>
            <person name="Salse J."/>
            <person name="Munos S."/>
            <person name="Vincourt P."/>
            <person name="Rieseberg L.H."/>
            <person name="Langlade N.B."/>
        </authorList>
    </citation>
    <scope>NUCLEOTIDE SEQUENCE</scope>
    <source>
        <tissue evidence="1">Leaves</tissue>
    </source>
</reference>
<evidence type="ECO:0000313" key="2">
    <source>
        <dbReference type="Proteomes" id="UP000215914"/>
    </source>
</evidence>
<keyword evidence="2" id="KW-1185">Reference proteome</keyword>